<dbReference type="AlphaFoldDB" id="A0A844BGR9"/>
<feature type="domain" description="HTH rpiR-type" evidence="4">
    <location>
        <begin position="1"/>
        <end position="77"/>
    </location>
</feature>
<dbReference type="RefSeq" id="WP_153861595.1">
    <property type="nucleotide sequence ID" value="NZ_WJQR01000003.1"/>
</dbReference>
<keyword evidence="1" id="KW-0805">Transcription regulation</keyword>
<dbReference type="SUPFAM" id="SSF53697">
    <property type="entry name" value="SIS domain"/>
    <property type="match status" value="1"/>
</dbReference>
<dbReference type="GO" id="GO:0003700">
    <property type="term" value="F:DNA-binding transcription factor activity"/>
    <property type="evidence" value="ECO:0007669"/>
    <property type="project" value="InterPro"/>
</dbReference>
<sequence>MSCTARIKELYNTLSDTEIKIADFILNNRQVVLDSSTHYLAELTETSASSWVRFAKKLDYKGFTALKVGLAADTEEESEDQLMNLLISKSDSFEVLARKVQHISLSVMEQTYKLLNIQVMTEAVQCINQSKRIFIIGIGGSAIMCNDLMQKLSRIGRTVIFHDDSHVLLAQLAHITSEDVLITVSYSGETDVVTLAAKKAKEAGAPIVAITKYNVKTTLAQLADYGLFIPVEETNLRLGSIASRNATFVVTDLIYYGIAKGNFDETLQKLVVSRDLIQDLKKK</sequence>
<dbReference type="Pfam" id="PF01418">
    <property type="entry name" value="HTH_6"/>
    <property type="match status" value="1"/>
</dbReference>
<dbReference type="Pfam" id="PF01380">
    <property type="entry name" value="SIS"/>
    <property type="match status" value="1"/>
</dbReference>
<dbReference type="CDD" id="cd05013">
    <property type="entry name" value="SIS_RpiR"/>
    <property type="match status" value="1"/>
</dbReference>
<evidence type="ECO:0000313" key="6">
    <source>
        <dbReference type="EMBL" id="MRI81170.1"/>
    </source>
</evidence>
<dbReference type="InterPro" id="IPR047640">
    <property type="entry name" value="RpiR-like"/>
</dbReference>
<evidence type="ECO:0000256" key="3">
    <source>
        <dbReference type="ARBA" id="ARBA00023163"/>
    </source>
</evidence>
<keyword evidence="2" id="KW-0238">DNA-binding</keyword>
<accession>A0A844BGR9</accession>
<keyword evidence="3" id="KW-0804">Transcription</keyword>
<dbReference type="InterPro" id="IPR001347">
    <property type="entry name" value="SIS_dom"/>
</dbReference>
<reference evidence="6 7" key="1">
    <citation type="submission" date="2019-11" db="EMBL/GenBank/DDBJ databases">
        <title>Characterisation of Fundicoccus ignavus gen. nov. sp. nov., a novel genus of the family Aerococcaceae isolated from bulk tank milk.</title>
        <authorList>
            <person name="Siebert A."/>
            <person name="Huptas C."/>
            <person name="Wenning M."/>
            <person name="Scherer S."/>
            <person name="Doll E.V."/>
        </authorList>
    </citation>
    <scope>NUCLEOTIDE SEQUENCE [LARGE SCALE GENOMIC DNA]</scope>
    <source>
        <strain evidence="6 7">DSM 109653</strain>
    </source>
</reference>
<organism evidence="6 7">
    <name type="scientific">Fundicoccus ignavus</name>
    <dbReference type="NCBI Taxonomy" id="2664442"/>
    <lineage>
        <taxon>Bacteria</taxon>
        <taxon>Bacillati</taxon>
        <taxon>Bacillota</taxon>
        <taxon>Bacilli</taxon>
        <taxon>Lactobacillales</taxon>
        <taxon>Aerococcaceae</taxon>
        <taxon>Fundicoccus</taxon>
    </lineage>
</organism>
<evidence type="ECO:0000256" key="2">
    <source>
        <dbReference type="ARBA" id="ARBA00023125"/>
    </source>
</evidence>
<dbReference type="PANTHER" id="PTHR30514:SF1">
    <property type="entry name" value="HTH-TYPE TRANSCRIPTIONAL REGULATOR HEXR-RELATED"/>
    <property type="match status" value="1"/>
</dbReference>
<comment type="caution">
    <text evidence="6">The sequence shown here is derived from an EMBL/GenBank/DDBJ whole genome shotgun (WGS) entry which is preliminary data.</text>
</comment>
<feature type="domain" description="SIS" evidence="5">
    <location>
        <begin position="123"/>
        <end position="264"/>
    </location>
</feature>
<dbReference type="Gene3D" id="1.10.10.10">
    <property type="entry name" value="Winged helix-like DNA-binding domain superfamily/Winged helix DNA-binding domain"/>
    <property type="match status" value="1"/>
</dbReference>
<evidence type="ECO:0000256" key="1">
    <source>
        <dbReference type="ARBA" id="ARBA00023015"/>
    </source>
</evidence>
<dbReference type="InterPro" id="IPR036388">
    <property type="entry name" value="WH-like_DNA-bd_sf"/>
</dbReference>
<dbReference type="PROSITE" id="PS51464">
    <property type="entry name" value="SIS"/>
    <property type="match status" value="1"/>
</dbReference>
<evidence type="ECO:0000259" key="4">
    <source>
        <dbReference type="PROSITE" id="PS51071"/>
    </source>
</evidence>
<proteinExistence type="predicted"/>
<dbReference type="InterPro" id="IPR035472">
    <property type="entry name" value="RpiR-like_SIS"/>
</dbReference>
<dbReference type="EMBL" id="WJQR01000003">
    <property type="protein sequence ID" value="MRI81170.1"/>
    <property type="molecule type" value="Genomic_DNA"/>
</dbReference>
<evidence type="ECO:0000259" key="5">
    <source>
        <dbReference type="PROSITE" id="PS51464"/>
    </source>
</evidence>
<protein>
    <submittedName>
        <fullName evidence="6">SIS domain-containing protein</fullName>
    </submittedName>
</protein>
<dbReference type="InterPro" id="IPR046348">
    <property type="entry name" value="SIS_dom_sf"/>
</dbReference>
<dbReference type="SUPFAM" id="SSF46689">
    <property type="entry name" value="Homeodomain-like"/>
    <property type="match status" value="1"/>
</dbReference>
<dbReference type="PANTHER" id="PTHR30514">
    <property type="entry name" value="GLUCOKINASE"/>
    <property type="match status" value="1"/>
</dbReference>
<dbReference type="Proteomes" id="UP000469870">
    <property type="component" value="Unassembled WGS sequence"/>
</dbReference>
<dbReference type="GO" id="GO:0097367">
    <property type="term" value="F:carbohydrate derivative binding"/>
    <property type="evidence" value="ECO:0007669"/>
    <property type="project" value="InterPro"/>
</dbReference>
<gene>
    <name evidence="6" type="ORF">GIY11_03980</name>
</gene>
<dbReference type="InterPro" id="IPR000281">
    <property type="entry name" value="HTH_RpiR"/>
</dbReference>
<dbReference type="GO" id="GO:1901135">
    <property type="term" value="P:carbohydrate derivative metabolic process"/>
    <property type="evidence" value="ECO:0007669"/>
    <property type="project" value="InterPro"/>
</dbReference>
<dbReference type="PROSITE" id="PS51071">
    <property type="entry name" value="HTH_RPIR"/>
    <property type="match status" value="1"/>
</dbReference>
<dbReference type="InterPro" id="IPR009057">
    <property type="entry name" value="Homeodomain-like_sf"/>
</dbReference>
<evidence type="ECO:0000313" key="7">
    <source>
        <dbReference type="Proteomes" id="UP000469870"/>
    </source>
</evidence>
<dbReference type="GO" id="GO:0003677">
    <property type="term" value="F:DNA binding"/>
    <property type="evidence" value="ECO:0007669"/>
    <property type="project" value="UniProtKB-KW"/>
</dbReference>
<name>A0A844BGR9_9LACT</name>
<dbReference type="Gene3D" id="3.40.50.10490">
    <property type="entry name" value="Glucose-6-phosphate isomerase like protein, domain 1"/>
    <property type="match status" value="1"/>
</dbReference>